<reference evidence="2 3" key="1">
    <citation type="journal article" date="2016" name="Nat. Commun.">
        <title>Thousands of microbial genomes shed light on interconnected biogeochemical processes in an aquifer system.</title>
        <authorList>
            <person name="Anantharaman K."/>
            <person name="Brown C.T."/>
            <person name="Hug L.A."/>
            <person name="Sharon I."/>
            <person name="Castelle C.J."/>
            <person name="Probst A.J."/>
            <person name="Thomas B.C."/>
            <person name="Singh A."/>
            <person name="Wilkins M.J."/>
            <person name="Karaoz U."/>
            <person name="Brodie E.L."/>
            <person name="Williams K.H."/>
            <person name="Hubbard S.S."/>
            <person name="Banfield J.F."/>
        </authorList>
    </citation>
    <scope>NUCLEOTIDE SEQUENCE [LARGE SCALE GENOMIC DNA]</scope>
</reference>
<dbReference type="EMBL" id="MHLA01000025">
    <property type="protein sequence ID" value="OGY98991.1"/>
    <property type="molecule type" value="Genomic_DNA"/>
</dbReference>
<keyword evidence="1" id="KW-1133">Transmembrane helix</keyword>
<accession>A0A1G2CCT1</accession>
<feature type="transmembrane region" description="Helical" evidence="1">
    <location>
        <begin position="9"/>
        <end position="28"/>
    </location>
</feature>
<dbReference type="STRING" id="1798650.A2945_04065"/>
<name>A0A1G2CCT1_9BACT</name>
<protein>
    <submittedName>
        <fullName evidence="2">Uncharacterized protein</fullName>
    </submittedName>
</protein>
<proteinExistence type="predicted"/>
<gene>
    <name evidence="2" type="ORF">A2945_04065</name>
</gene>
<comment type="caution">
    <text evidence="2">The sequence shown here is derived from an EMBL/GenBank/DDBJ whole genome shotgun (WGS) entry which is preliminary data.</text>
</comment>
<keyword evidence="1" id="KW-0812">Transmembrane</keyword>
<evidence type="ECO:0000256" key="1">
    <source>
        <dbReference type="SAM" id="Phobius"/>
    </source>
</evidence>
<evidence type="ECO:0000313" key="3">
    <source>
        <dbReference type="Proteomes" id="UP000178880"/>
    </source>
</evidence>
<dbReference type="Proteomes" id="UP000178880">
    <property type="component" value="Unassembled WGS sequence"/>
</dbReference>
<organism evidence="2 3">
    <name type="scientific">Candidatus Liptonbacteria bacterium RIFCSPLOWO2_01_FULL_52_25</name>
    <dbReference type="NCBI Taxonomy" id="1798650"/>
    <lineage>
        <taxon>Bacteria</taxon>
        <taxon>Candidatus Liptoniibacteriota</taxon>
    </lineage>
</organism>
<dbReference type="AlphaFoldDB" id="A0A1G2CCT1"/>
<keyword evidence="1" id="KW-0472">Membrane</keyword>
<evidence type="ECO:0000313" key="2">
    <source>
        <dbReference type="EMBL" id="OGY98991.1"/>
    </source>
</evidence>
<sequence length="158" mass="17367">MLKFSGKTIAFFVVTAIVVVSVIVAILGQRKGSEDAAQRPVYPPTQITPTYAAKGEVVAGFPKELILDERASVAASYALHYEEKLNQYSTEFHSDRSMEELYDVYLAYFEGDGWTLVNAITKYPGSRGLYAKKSAADASVTILATDHSARVMVSYVVR</sequence>